<evidence type="ECO:0000313" key="4">
    <source>
        <dbReference type="Proteomes" id="UP000578030"/>
    </source>
</evidence>
<dbReference type="Pfam" id="PF00535">
    <property type="entry name" value="Glycos_transf_2"/>
    <property type="match status" value="1"/>
</dbReference>
<dbReference type="Gene3D" id="3.90.550.10">
    <property type="entry name" value="Spore Coat Polysaccharide Biosynthesis Protein SpsA, Chain A"/>
    <property type="match status" value="1"/>
</dbReference>
<dbReference type="InterPro" id="IPR029044">
    <property type="entry name" value="Nucleotide-diphossugar_trans"/>
</dbReference>
<feature type="region of interest" description="Disordered" evidence="1">
    <location>
        <begin position="1"/>
        <end position="30"/>
    </location>
</feature>
<keyword evidence="3" id="KW-0808">Transferase</keyword>
<gene>
    <name evidence="3" type="ORF">HLH28_10790</name>
</gene>
<proteinExistence type="predicted"/>
<organism evidence="3 4">
    <name type="scientific">Gluconacetobacter tumulisoli</name>
    <dbReference type="NCBI Taxonomy" id="1286189"/>
    <lineage>
        <taxon>Bacteria</taxon>
        <taxon>Pseudomonadati</taxon>
        <taxon>Pseudomonadota</taxon>
        <taxon>Alphaproteobacteria</taxon>
        <taxon>Acetobacterales</taxon>
        <taxon>Acetobacteraceae</taxon>
        <taxon>Gluconacetobacter</taxon>
    </lineage>
</organism>
<reference evidence="3 4" key="1">
    <citation type="submission" date="2020-04" db="EMBL/GenBank/DDBJ databases">
        <title>Description of novel Gluconacetobacter.</title>
        <authorList>
            <person name="Sombolestani A."/>
        </authorList>
    </citation>
    <scope>NUCLEOTIDE SEQUENCE [LARGE SCALE GENOMIC DNA]</scope>
    <source>
        <strain evidence="3 4">LMG 27802</strain>
    </source>
</reference>
<evidence type="ECO:0000259" key="2">
    <source>
        <dbReference type="Pfam" id="PF00535"/>
    </source>
</evidence>
<dbReference type="AlphaFoldDB" id="A0A7W4K7Z3"/>
<dbReference type="GO" id="GO:0016740">
    <property type="term" value="F:transferase activity"/>
    <property type="evidence" value="ECO:0007669"/>
    <property type="project" value="UniProtKB-KW"/>
</dbReference>
<dbReference type="RefSeq" id="WP_182958763.1">
    <property type="nucleotide sequence ID" value="NZ_JABEQM010000007.1"/>
</dbReference>
<name>A0A7W4K7Z3_9PROT</name>
<dbReference type="InterPro" id="IPR001173">
    <property type="entry name" value="Glyco_trans_2-like"/>
</dbReference>
<dbReference type="CDD" id="cd04196">
    <property type="entry name" value="GT_2_like_d"/>
    <property type="match status" value="1"/>
</dbReference>
<accession>A0A7W4K7Z3</accession>
<dbReference type="PANTHER" id="PTHR43685">
    <property type="entry name" value="GLYCOSYLTRANSFERASE"/>
    <property type="match status" value="1"/>
</dbReference>
<dbReference type="EMBL" id="JABEQM010000007">
    <property type="protein sequence ID" value="MBB2202054.1"/>
    <property type="molecule type" value="Genomic_DNA"/>
</dbReference>
<evidence type="ECO:0000256" key="1">
    <source>
        <dbReference type="SAM" id="MobiDB-lite"/>
    </source>
</evidence>
<dbReference type="Proteomes" id="UP000578030">
    <property type="component" value="Unassembled WGS sequence"/>
</dbReference>
<dbReference type="InterPro" id="IPR050834">
    <property type="entry name" value="Glycosyltransf_2"/>
</dbReference>
<dbReference type="PANTHER" id="PTHR43685:SF2">
    <property type="entry name" value="GLYCOSYLTRANSFERASE 2-LIKE DOMAIN-CONTAINING PROTEIN"/>
    <property type="match status" value="1"/>
</dbReference>
<protein>
    <submittedName>
        <fullName evidence="3">Glycosyltransferase family 2 protein</fullName>
    </submittedName>
</protein>
<sequence>MDAIRVIDSADPPDALAGDGPGWDHAAAPPRSATPAPCAAAVTIVLSVYDGASFLPAQLASIVAQTCPNWTILWRDDGSSDGSAALMRAFQKGDGAGRCIEIDASGHHLGIASSYLRLLRAAPRGSVVAFADQDDVWLPDKIRRGLAHLTHVPADRPALYCGRQILVDRNLRTIGLSPAHPATPCFLSALTQNAATGCTIMLNDAARAVIEACVPPPPPVLHDWWAYLLVLGAGGMVHVDPCPMILYRQHPDNAIGAPRLFAVRALRALRRGPRAFMTMFRQNIGQLLAQDGVLTDIARRDLARIGHALRGRRRDRLRLMGALPAMARHGTIETLVFRLWLFVG</sequence>
<evidence type="ECO:0000313" key="3">
    <source>
        <dbReference type="EMBL" id="MBB2202054.1"/>
    </source>
</evidence>
<feature type="domain" description="Glycosyltransferase 2-like" evidence="2">
    <location>
        <begin position="43"/>
        <end position="153"/>
    </location>
</feature>
<keyword evidence="4" id="KW-1185">Reference proteome</keyword>
<comment type="caution">
    <text evidence="3">The sequence shown here is derived from an EMBL/GenBank/DDBJ whole genome shotgun (WGS) entry which is preliminary data.</text>
</comment>
<dbReference type="SUPFAM" id="SSF53448">
    <property type="entry name" value="Nucleotide-diphospho-sugar transferases"/>
    <property type="match status" value="1"/>
</dbReference>